<accession>A0A2K1K7L4</accession>
<gene>
    <name evidence="2" type="ORF">PHYPA_011648</name>
</gene>
<name>A0A2K1K7L4_PHYPA</name>
<evidence type="ECO:0000313" key="2">
    <source>
        <dbReference type="EMBL" id="PNR49752.1"/>
    </source>
</evidence>
<keyword evidence="4" id="KW-1185">Reference proteome</keyword>
<dbReference type="InterPro" id="IPR002921">
    <property type="entry name" value="Fungal_lipase-type"/>
</dbReference>
<reference evidence="2 4" key="2">
    <citation type="journal article" date="2018" name="Plant J.">
        <title>The Physcomitrella patens chromosome-scale assembly reveals moss genome structure and evolution.</title>
        <authorList>
            <person name="Lang D."/>
            <person name="Ullrich K.K."/>
            <person name="Murat F."/>
            <person name="Fuchs J."/>
            <person name="Jenkins J."/>
            <person name="Haas F.B."/>
            <person name="Piednoel M."/>
            <person name="Gundlach H."/>
            <person name="Van Bel M."/>
            <person name="Meyberg R."/>
            <person name="Vives C."/>
            <person name="Morata J."/>
            <person name="Symeonidi A."/>
            <person name="Hiss M."/>
            <person name="Muchero W."/>
            <person name="Kamisugi Y."/>
            <person name="Saleh O."/>
            <person name="Blanc G."/>
            <person name="Decker E.L."/>
            <person name="van Gessel N."/>
            <person name="Grimwood J."/>
            <person name="Hayes R.D."/>
            <person name="Graham S.W."/>
            <person name="Gunter L.E."/>
            <person name="McDaniel S.F."/>
            <person name="Hoernstein S.N.W."/>
            <person name="Larsson A."/>
            <person name="Li F.W."/>
            <person name="Perroud P.F."/>
            <person name="Phillips J."/>
            <person name="Ranjan P."/>
            <person name="Rokshar D.S."/>
            <person name="Rothfels C.J."/>
            <person name="Schneider L."/>
            <person name="Shu S."/>
            <person name="Stevenson D.W."/>
            <person name="Thummler F."/>
            <person name="Tillich M."/>
            <person name="Villarreal Aguilar J.C."/>
            <person name="Widiez T."/>
            <person name="Wong G.K."/>
            <person name="Wymore A."/>
            <person name="Zhang Y."/>
            <person name="Zimmer A.D."/>
            <person name="Quatrano R.S."/>
            <person name="Mayer K.F.X."/>
            <person name="Goodstein D."/>
            <person name="Casacuberta J.M."/>
            <person name="Vandepoele K."/>
            <person name="Reski R."/>
            <person name="Cuming A.C."/>
            <person name="Tuskan G.A."/>
            <person name="Maumus F."/>
            <person name="Salse J."/>
            <person name="Schmutz J."/>
            <person name="Rensing S.A."/>
        </authorList>
    </citation>
    <scope>NUCLEOTIDE SEQUENCE [LARGE SCALE GENOMIC DNA]</scope>
    <source>
        <strain evidence="3 4">cv. Gransden 2004</strain>
    </source>
</reference>
<feature type="domain" description="Fungal lipase-type" evidence="1">
    <location>
        <begin position="24"/>
        <end position="159"/>
    </location>
</feature>
<protein>
    <recommendedName>
        <fullName evidence="1">Fungal lipase-type domain-containing protein</fullName>
    </recommendedName>
</protein>
<proteinExistence type="predicted"/>
<dbReference type="InterPro" id="IPR029058">
    <property type="entry name" value="AB_hydrolase_fold"/>
</dbReference>
<dbReference type="Gramene" id="Pp3c8_16570V3.1">
    <property type="protein sequence ID" value="Pp3c8_16570V3.1"/>
    <property type="gene ID" value="Pp3c8_16570"/>
</dbReference>
<dbReference type="AlphaFoldDB" id="A0A2K1K7L4"/>
<dbReference type="Gene3D" id="3.40.50.1820">
    <property type="entry name" value="alpha/beta hydrolase"/>
    <property type="match status" value="1"/>
</dbReference>
<evidence type="ECO:0000313" key="3">
    <source>
        <dbReference type="EnsemblPlants" id="Pp3c8_16570V3.1"/>
    </source>
</evidence>
<dbReference type="PANTHER" id="PTHR47418">
    <property type="entry name" value="ALPHA/BETA-HYDROLASES SUPERFAMILY PROTEIN"/>
    <property type="match status" value="1"/>
</dbReference>
<dbReference type="GO" id="GO:0006629">
    <property type="term" value="P:lipid metabolic process"/>
    <property type="evidence" value="ECO:0007669"/>
    <property type="project" value="InterPro"/>
</dbReference>
<dbReference type="Proteomes" id="UP000006727">
    <property type="component" value="Chromosome 8"/>
</dbReference>
<dbReference type="EnsemblPlants" id="Pp3c8_16570V3.1">
    <property type="protein sequence ID" value="Pp3c8_16570V3.1"/>
    <property type="gene ID" value="Pp3c8_16570"/>
</dbReference>
<dbReference type="EMBL" id="ABEU02000008">
    <property type="protein sequence ID" value="PNR49752.1"/>
    <property type="molecule type" value="Genomic_DNA"/>
</dbReference>
<reference evidence="2 4" key="1">
    <citation type="journal article" date="2008" name="Science">
        <title>The Physcomitrella genome reveals evolutionary insights into the conquest of land by plants.</title>
        <authorList>
            <person name="Rensing S."/>
            <person name="Lang D."/>
            <person name="Zimmer A."/>
            <person name="Terry A."/>
            <person name="Salamov A."/>
            <person name="Shapiro H."/>
            <person name="Nishiyama T."/>
            <person name="Perroud P.-F."/>
            <person name="Lindquist E."/>
            <person name="Kamisugi Y."/>
            <person name="Tanahashi T."/>
            <person name="Sakakibara K."/>
            <person name="Fujita T."/>
            <person name="Oishi K."/>
            <person name="Shin-I T."/>
            <person name="Kuroki Y."/>
            <person name="Toyoda A."/>
            <person name="Suzuki Y."/>
            <person name="Hashimoto A."/>
            <person name="Yamaguchi K."/>
            <person name="Sugano A."/>
            <person name="Kohara Y."/>
            <person name="Fujiyama A."/>
            <person name="Anterola A."/>
            <person name="Aoki S."/>
            <person name="Ashton N."/>
            <person name="Barbazuk W.B."/>
            <person name="Barker E."/>
            <person name="Bennetzen J."/>
            <person name="Bezanilla M."/>
            <person name="Blankenship R."/>
            <person name="Cho S.H."/>
            <person name="Dutcher S."/>
            <person name="Estelle M."/>
            <person name="Fawcett J.A."/>
            <person name="Gundlach H."/>
            <person name="Hanada K."/>
            <person name="Heyl A."/>
            <person name="Hicks K.A."/>
            <person name="Hugh J."/>
            <person name="Lohr M."/>
            <person name="Mayer K."/>
            <person name="Melkozernov A."/>
            <person name="Murata T."/>
            <person name="Nelson D."/>
            <person name="Pils B."/>
            <person name="Prigge M."/>
            <person name="Reiss B."/>
            <person name="Renner T."/>
            <person name="Rombauts S."/>
            <person name="Rushton P."/>
            <person name="Sanderfoot A."/>
            <person name="Schween G."/>
            <person name="Shiu S.-H."/>
            <person name="Stueber K."/>
            <person name="Theodoulou F.L."/>
            <person name="Tu H."/>
            <person name="Van de Peer Y."/>
            <person name="Verrier P.J."/>
            <person name="Waters E."/>
            <person name="Wood A."/>
            <person name="Yang L."/>
            <person name="Cove D."/>
            <person name="Cuming A."/>
            <person name="Hasebe M."/>
            <person name="Lucas S."/>
            <person name="Mishler D.B."/>
            <person name="Reski R."/>
            <person name="Grigoriev I."/>
            <person name="Quatrano R.S."/>
            <person name="Boore J.L."/>
        </authorList>
    </citation>
    <scope>NUCLEOTIDE SEQUENCE [LARGE SCALE GENOMIC DNA]</scope>
    <source>
        <strain evidence="3 4">cv. Gransden 2004</strain>
    </source>
</reference>
<evidence type="ECO:0000313" key="4">
    <source>
        <dbReference type="Proteomes" id="UP000006727"/>
    </source>
</evidence>
<dbReference type="PaxDb" id="3218-PP1S114_121V6.1"/>
<dbReference type="Pfam" id="PF01764">
    <property type="entry name" value="Lipase_3"/>
    <property type="match status" value="1"/>
</dbReference>
<dbReference type="CDD" id="cd00519">
    <property type="entry name" value="Lipase_3"/>
    <property type="match status" value="1"/>
</dbReference>
<organism evidence="2">
    <name type="scientific">Physcomitrium patens</name>
    <name type="common">Spreading-leaved earth moss</name>
    <name type="synonym">Physcomitrella patens</name>
    <dbReference type="NCBI Taxonomy" id="3218"/>
    <lineage>
        <taxon>Eukaryota</taxon>
        <taxon>Viridiplantae</taxon>
        <taxon>Streptophyta</taxon>
        <taxon>Embryophyta</taxon>
        <taxon>Bryophyta</taxon>
        <taxon>Bryophytina</taxon>
        <taxon>Bryopsida</taxon>
        <taxon>Funariidae</taxon>
        <taxon>Funariales</taxon>
        <taxon>Funariaceae</taxon>
        <taxon>Physcomitrium</taxon>
    </lineage>
</organism>
<reference evidence="3" key="3">
    <citation type="submission" date="2020-12" db="UniProtKB">
        <authorList>
            <consortium name="EnsemblPlants"/>
        </authorList>
    </citation>
    <scope>IDENTIFICATION</scope>
</reference>
<dbReference type="InParanoid" id="A0A2K1K7L4"/>
<sequence length="419" mass="45636">MTANAGINKPAFFIGIHHNRRCVVISIRGTYQKQDMFTDVNPNIENFLEGSAHSGMLRAARWLFENEGHILQSLLTEHLGYKLVVTGHSLGAATGGLLAMIIHATDGWFIPKEKSGVNTSKILCWGYGCAPCVDRKLAESSNFIHNIVLQDDIVPRITPAAVEALRNEILATSWSEVVQDETTKKLLDALGHVHSNFGTLFATGGSLISTVGAQAGAALFQKFGNLHTASASSSTSSILVEKSLEKIDISTRNYDAEASGTAIVATTVLNTGTVSLDIEEPRITSVDVQLSTNIPKMKENAEESDIKIAAPVVMTVATRTSMTMEELERRRLFVPGILYHIKRLKHKHGKMSLPTSPTGMSEAGEEALKNLQSKYVVVRGMEPKERLGRIILSKTMISDHTCPRYIRAISLALSSCLNV</sequence>
<dbReference type="SUPFAM" id="SSF53474">
    <property type="entry name" value="alpha/beta-Hydrolases"/>
    <property type="match status" value="1"/>
</dbReference>
<evidence type="ECO:0000259" key="1">
    <source>
        <dbReference type="Pfam" id="PF01764"/>
    </source>
</evidence>